<dbReference type="Proteomes" id="UP000032049">
    <property type="component" value="Unassembled WGS sequence"/>
</dbReference>
<dbReference type="OrthoDB" id="767343at2"/>
<name>A0A0D0FRV0_9SPHI</name>
<dbReference type="RefSeq" id="WP_041885634.1">
    <property type="nucleotide sequence ID" value="NZ_CP157278.1"/>
</dbReference>
<proteinExistence type="predicted"/>
<dbReference type="AlphaFoldDB" id="A0A0D0FRV0"/>
<dbReference type="EMBL" id="JXRA01000111">
    <property type="protein sequence ID" value="KIO75199.1"/>
    <property type="molecule type" value="Genomic_DNA"/>
</dbReference>
<keyword evidence="2" id="KW-1185">Reference proteome</keyword>
<evidence type="ECO:0000313" key="1">
    <source>
        <dbReference type="EMBL" id="KIO75199.1"/>
    </source>
</evidence>
<reference evidence="1 2" key="1">
    <citation type="submission" date="2015-01" db="EMBL/GenBank/DDBJ databases">
        <title>Draft genome sequence of Pedobacter sp. NL19 isolated from sludge of an effluent treatment pond in an abandoned uranium mine.</title>
        <authorList>
            <person name="Santos T."/>
            <person name="Caetano T."/>
            <person name="Covas C."/>
            <person name="Cruz A."/>
            <person name="Mendo S."/>
        </authorList>
    </citation>
    <scope>NUCLEOTIDE SEQUENCE [LARGE SCALE GENOMIC DNA]</scope>
    <source>
        <strain evidence="1 2">NL19</strain>
    </source>
</reference>
<gene>
    <name evidence="1" type="ORF">TH53_21970</name>
</gene>
<comment type="caution">
    <text evidence="1">The sequence shown here is derived from an EMBL/GenBank/DDBJ whole genome shotgun (WGS) entry which is preliminary data.</text>
</comment>
<organism evidence="1 2">
    <name type="scientific">Pedobacter lusitanus</name>
    <dbReference type="NCBI Taxonomy" id="1503925"/>
    <lineage>
        <taxon>Bacteria</taxon>
        <taxon>Pseudomonadati</taxon>
        <taxon>Bacteroidota</taxon>
        <taxon>Sphingobacteriia</taxon>
        <taxon>Sphingobacteriales</taxon>
        <taxon>Sphingobacteriaceae</taxon>
        <taxon>Pedobacter</taxon>
    </lineage>
</organism>
<accession>A0A0D0FRV0</accession>
<sequence length="91" mass="10690">MKDYSDLINSDKNSGKIKDLEDALDGVEITYSRWLINRENIHTGEKPDKLGNYFRYFYDENGIQFYVKDSLPIDIKNACWSAFRGIFVNKQ</sequence>
<evidence type="ECO:0000313" key="2">
    <source>
        <dbReference type="Proteomes" id="UP000032049"/>
    </source>
</evidence>
<protein>
    <submittedName>
        <fullName evidence="1">Uncharacterized protein</fullName>
    </submittedName>
</protein>